<dbReference type="AlphaFoldDB" id="A0A919PWK2"/>
<comment type="caution">
    <text evidence="1">The sequence shown here is derived from an EMBL/GenBank/DDBJ whole genome shotgun (WGS) entry which is preliminary data.</text>
</comment>
<dbReference type="EMBL" id="BONQ01000157">
    <property type="protein sequence ID" value="GIG51607.1"/>
    <property type="molecule type" value="Genomic_DNA"/>
</dbReference>
<evidence type="ECO:0000313" key="2">
    <source>
        <dbReference type="Proteomes" id="UP000660611"/>
    </source>
</evidence>
<evidence type="ECO:0000313" key="1">
    <source>
        <dbReference type="EMBL" id="GIG51607.1"/>
    </source>
</evidence>
<keyword evidence="2" id="KW-1185">Reference proteome</keyword>
<proteinExistence type="predicted"/>
<accession>A0A919PWK2</accession>
<reference evidence="1" key="1">
    <citation type="submission" date="2021-01" db="EMBL/GenBank/DDBJ databases">
        <title>Whole genome shotgun sequence of Dactylosporangium siamense NBRC 106093.</title>
        <authorList>
            <person name="Komaki H."/>
            <person name="Tamura T."/>
        </authorList>
    </citation>
    <scope>NUCLEOTIDE SEQUENCE</scope>
    <source>
        <strain evidence="1">NBRC 106093</strain>
    </source>
</reference>
<dbReference type="Proteomes" id="UP000660611">
    <property type="component" value="Unassembled WGS sequence"/>
</dbReference>
<gene>
    <name evidence="1" type="ORF">Dsi01nite_096480</name>
</gene>
<organism evidence="1 2">
    <name type="scientific">Dactylosporangium siamense</name>
    <dbReference type="NCBI Taxonomy" id="685454"/>
    <lineage>
        <taxon>Bacteria</taxon>
        <taxon>Bacillati</taxon>
        <taxon>Actinomycetota</taxon>
        <taxon>Actinomycetes</taxon>
        <taxon>Micromonosporales</taxon>
        <taxon>Micromonosporaceae</taxon>
        <taxon>Dactylosporangium</taxon>
    </lineage>
</organism>
<name>A0A919PWK2_9ACTN</name>
<protein>
    <submittedName>
        <fullName evidence="1">Uncharacterized protein</fullName>
    </submittedName>
</protein>
<sequence>MAVGNGDTEAGNVGTMNIEPDLLVYAGVSEADSVVGLGRRDRVFGPAADASLVRVAVVSERVPVTAALRMQHRWVT</sequence>